<dbReference type="Proteomes" id="UP000281647">
    <property type="component" value="Unassembled WGS sequence"/>
</dbReference>
<gene>
    <name evidence="2" type="ORF">EET67_05260</name>
</gene>
<reference evidence="2 3" key="1">
    <citation type="submission" date="2018-11" db="EMBL/GenBank/DDBJ databases">
        <title>Pseudaminobacter arsenicus sp. nov., an arsenic-resistant bacterium isolated from arsenic-rich aquifers.</title>
        <authorList>
            <person name="Mu Y."/>
        </authorList>
    </citation>
    <scope>NUCLEOTIDE SEQUENCE [LARGE SCALE GENOMIC DNA]</scope>
    <source>
        <strain evidence="2 3">CB3</strain>
    </source>
</reference>
<organism evidence="2 3">
    <name type="scientific">Borborobacter arsenicus</name>
    <dbReference type="NCBI Taxonomy" id="1851146"/>
    <lineage>
        <taxon>Bacteria</taxon>
        <taxon>Pseudomonadati</taxon>
        <taxon>Pseudomonadota</taxon>
        <taxon>Alphaproteobacteria</taxon>
        <taxon>Hyphomicrobiales</taxon>
        <taxon>Phyllobacteriaceae</taxon>
        <taxon>Borborobacter</taxon>
    </lineage>
</organism>
<protein>
    <submittedName>
        <fullName evidence="2">Uncharacterized protein</fullName>
    </submittedName>
</protein>
<keyword evidence="1" id="KW-1133">Transmembrane helix</keyword>
<proteinExistence type="predicted"/>
<dbReference type="AlphaFoldDB" id="A0A432VA39"/>
<dbReference type="EMBL" id="RKST01000003">
    <property type="protein sequence ID" value="RUM99047.1"/>
    <property type="molecule type" value="Genomic_DNA"/>
</dbReference>
<sequence>MERFFVAFFGTLILVAVGIGIIAAIVLGFHYFGLIGGGLLGALSLASFAGLMNYLDDPAKKGAQS</sequence>
<evidence type="ECO:0000313" key="3">
    <source>
        <dbReference type="Proteomes" id="UP000281647"/>
    </source>
</evidence>
<feature type="transmembrane region" description="Helical" evidence="1">
    <location>
        <begin position="7"/>
        <end position="29"/>
    </location>
</feature>
<keyword evidence="1" id="KW-0472">Membrane</keyword>
<keyword evidence="3" id="KW-1185">Reference proteome</keyword>
<evidence type="ECO:0000313" key="2">
    <source>
        <dbReference type="EMBL" id="RUM99047.1"/>
    </source>
</evidence>
<comment type="caution">
    <text evidence="2">The sequence shown here is derived from an EMBL/GenBank/DDBJ whole genome shotgun (WGS) entry which is preliminary data.</text>
</comment>
<evidence type="ECO:0000256" key="1">
    <source>
        <dbReference type="SAM" id="Phobius"/>
    </source>
</evidence>
<accession>A0A432VA39</accession>
<feature type="transmembrane region" description="Helical" evidence="1">
    <location>
        <begin position="35"/>
        <end position="55"/>
    </location>
</feature>
<name>A0A432VA39_9HYPH</name>
<dbReference type="RefSeq" id="WP_128624550.1">
    <property type="nucleotide sequence ID" value="NZ_ML133508.1"/>
</dbReference>
<keyword evidence="1" id="KW-0812">Transmembrane</keyword>